<feature type="transmembrane region" description="Helical" evidence="7">
    <location>
        <begin position="166"/>
        <end position="188"/>
    </location>
</feature>
<keyword evidence="5 7" id="KW-0472">Membrane</keyword>
<feature type="region of interest" description="Disordered" evidence="6">
    <location>
        <begin position="1"/>
        <end position="63"/>
    </location>
</feature>
<accession>A0A261TX67</accession>
<dbReference type="GO" id="GO:0016020">
    <property type="term" value="C:membrane"/>
    <property type="evidence" value="ECO:0007669"/>
    <property type="project" value="UniProtKB-SubCell"/>
</dbReference>
<dbReference type="Gene3D" id="1.20.1250.20">
    <property type="entry name" value="MFS general substrate transporter like domains"/>
    <property type="match status" value="1"/>
</dbReference>
<feature type="transmembrane region" description="Helical" evidence="7">
    <location>
        <begin position="403"/>
        <end position="424"/>
    </location>
</feature>
<name>A0A261TX67_9BORD</name>
<evidence type="ECO:0000256" key="3">
    <source>
        <dbReference type="ARBA" id="ARBA00022692"/>
    </source>
</evidence>
<dbReference type="GO" id="GO:0022857">
    <property type="term" value="F:transmembrane transporter activity"/>
    <property type="evidence" value="ECO:0007669"/>
    <property type="project" value="InterPro"/>
</dbReference>
<evidence type="ECO:0000256" key="7">
    <source>
        <dbReference type="SAM" id="Phobius"/>
    </source>
</evidence>
<dbReference type="PROSITE" id="PS50850">
    <property type="entry name" value="MFS"/>
    <property type="match status" value="1"/>
</dbReference>
<evidence type="ECO:0000259" key="8">
    <source>
        <dbReference type="PROSITE" id="PS50850"/>
    </source>
</evidence>
<feature type="transmembrane region" description="Helical" evidence="7">
    <location>
        <begin position="294"/>
        <end position="312"/>
    </location>
</feature>
<proteinExistence type="predicted"/>
<feature type="domain" description="Major facilitator superfamily (MFS) profile" evidence="8">
    <location>
        <begin position="75"/>
        <end position="549"/>
    </location>
</feature>
<keyword evidence="4 7" id="KW-1133">Transmembrane helix</keyword>
<feature type="transmembrane region" description="Helical" evidence="7">
    <location>
        <begin position="526"/>
        <end position="547"/>
    </location>
</feature>
<feature type="transmembrane region" description="Helical" evidence="7">
    <location>
        <begin position="112"/>
        <end position="134"/>
    </location>
</feature>
<feature type="transmembrane region" description="Helical" evidence="7">
    <location>
        <begin position="200"/>
        <end position="219"/>
    </location>
</feature>
<evidence type="ECO:0000256" key="4">
    <source>
        <dbReference type="ARBA" id="ARBA00022989"/>
    </source>
</evidence>
<sequence>MTSATVTLNTAATASVPAATRPSTANTATSTSTPTITEAAAGAAPSATANSSPSNNTPATASRNANALTPRLAAGLTGIFLAAMIAGINNRVGSLTLADLRGASGFGLDDGSWITTVYSAGELLAMPIAGWFAITLSLRRFHLMMLGTCSAIACVLPFVQDMSLLLILRALQGLTAGALIPLLMMAALRFLPPSIRLYALALYSMTATFAPNVSTWLAGLWTDQLLDLRMVYWQVIPAGLIAGLLVAWGVPQDMPKPERFGQANWFGLIFGALGLALVAVGLDQGNRLEWFASPLISTCLVVGLLLVAYYLFTEWHHPAPFIKLQLLSRRNLGLGFTIFFSLLVIFLSGSLLPSLHLGHTWDYRAQQSAPIGLMIGLPQLIVAPAVSLLLYRRWVDARAVMALGLACLSLSCVIGAHLTSEWMWTEFMWAQSLQAIGQPLAVVALLFLSTSVVQPMEGPYVSGMVNLLRALGTLAGSAAISRLIELRTRFHSEMLLDHAARAQAPAPADLASTIAGQAAVLSIADAYWALAAFAAILIPLVFALQYIPSPTAAMHPKH</sequence>
<dbReference type="AlphaFoldDB" id="A0A261TX67"/>
<protein>
    <submittedName>
        <fullName evidence="9">MFS transporter</fullName>
    </submittedName>
</protein>
<keyword evidence="3 7" id="KW-0812">Transmembrane</keyword>
<evidence type="ECO:0000313" key="10">
    <source>
        <dbReference type="Proteomes" id="UP000216885"/>
    </source>
</evidence>
<dbReference type="SUPFAM" id="SSF103473">
    <property type="entry name" value="MFS general substrate transporter"/>
    <property type="match status" value="1"/>
</dbReference>
<evidence type="ECO:0000256" key="6">
    <source>
        <dbReference type="SAM" id="MobiDB-lite"/>
    </source>
</evidence>
<dbReference type="EMBL" id="NEVQ01000018">
    <property type="protein sequence ID" value="OZI53995.1"/>
    <property type="molecule type" value="Genomic_DNA"/>
</dbReference>
<feature type="compositionally biased region" description="Polar residues" evidence="6">
    <location>
        <begin position="1"/>
        <end position="13"/>
    </location>
</feature>
<dbReference type="PANTHER" id="PTHR42718">
    <property type="entry name" value="MAJOR FACILITATOR SUPERFAMILY MULTIDRUG TRANSPORTER MFSC"/>
    <property type="match status" value="1"/>
</dbReference>
<keyword evidence="10" id="KW-1185">Reference proteome</keyword>
<dbReference type="Pfam" id="PF07690">
    <property type="entry name" value="MFS_1"/>
    <property type="match status" value="1"/>
</dbReference>
<keyword evidence="2" id="KW-0813">Transport</keyword>
<dbReference type="Proteomes" id="UP000216885">
    <property type="component" value="Unassembled WGS sequence"/>
</dbReference>
<evidence type="ECO:0000313" key="9">
    <source>
        <dbReference type="EMBL" id="OZI53995.1"/>
    </source>
</evidence>
<evidence type="ECO:0000256" key="5">
    <source>
        <dbReference type="ARBA" id="ARBA00023136"/>
    </source>
</evidence>
<evidence type="ECO:0000256" key="2">
    <source>
        <dbReference type="ARBA" id="ARBA00022448"/>
    </source>
</evidence>
<dbReference type="InterPro" id="IPR020846">
    <property type="entry name" value="MFS_dom"/>
</dbReference>
<comment type="subcellular location">
    <subcellularLocation>
        <location evidence="1">Membrane</location>
        <topology evidence="1">Multi-pass membrane protein</topology>
    </subcellularLocation>
</comment>
<dbReference type="PANTHER" id="PTHR42718:SF9">
    <property type="entry name" value="MAJOR FACILITATOR SUPERFAMILY MULTIDRUG TRANSPORTER MFSC"/>
    <property type="match status" value="1"/>
</dbReference>
<dbReference type="InterPro" id="IPR036259">
    <property type="entry name" value="MFS_trans_sf"/>
</dbReference>
<evidence type="ECO:0000256" key="1">
    <source>
        <dbReference type="ARBA" id="ARBA00004141"/>
    </source>
</evidence>
<comment type="caution">
    <text evidence="9">The sequence shown here is derived from an EMBL/GenBank/DDBJ whole genome shotgun (WGS) entry which is preliminary data.</text>
</comment>
<dbReference type="InterPro" id="IPR011701">
    <property type="entry name" value="MFS"/>
</dbReference>
<feature type="transmembrane region" description="Helical" evidence="7">
    <location>
        <begin position="371"/>
        <end position="391"/>
    </location>
</feature>
<feature type="compositionally biased region" description="Low complexity" evidence="6">
    <location>
        <begin position="17"/>
        <end position="62"/>
    </location>
</feature>
<feature type="transmembrane region" description="Helical" evidence="7">
    <location>
        <begin position="436"/>
        <end position="453"/>
    </location>
</feature>
<feature type="transmembrane region" description="Helical" evidence="7">
    <location>
        <begin position="72"/>
        <end position="92"/>
    </location>
</feature>
<reference evidence="9 10" key="1">
    <citation type="submission" date="2017-05" db="EMBL/GenBank/DDBJ databases">
        <title>Complete and WGS of Bordetella genogroups.</title>
        <authorList>
            <person name="Spilker T."/>
            <person name="LiPuma J."/>
        </authorList>
    </citation>
    <scope>NUCLEOTIDE SEQUENCE [LARGE SCALE GENOMIC DNA]</scope>
    <source>
        <strain evidence="9 10">AU9919</strain>
    </source>
</reference>
<feature type="transmembrane region" description="Helical" evidence="7">
    <location>
        <begin position="141"/>
        <end position="160"/>
    </location>
</feature>
<organism evidence="9 10">
    <name type="scientific">Bordetella genomosp. 4</name>
    <dbReference type="NCBI Taxonomy" id="463044"/>
    <lineage>
        <taxon>Bacteria</taxon>
        <taxon>Pseudomonadati</taxon>
        <taxon>Pseudomonadota</taxon>
        <taxon>Betaproteobacteria</taxon>
        <taxon>Burkholderiales</taxon>
        <taxon>Alcaligenaceae</taxon>
        <taxon>Bordetella</taxon>
    </lineage>
</organism>
<feature type="transmembrane region" description="Helical" evidence="7">
    <location>
        <begin position="263"/>
        <end position="282"/>
    </location>
</feature>
<feature type="transmembrane region" description="Helical" evidence="7">
    <location>
        <begin position="231"/>
        <end position="251"/>
    </location>
</feature>
<dbReference type="RefSeq" id="WP_094838622.1">
    <property type="nucleotide sequence ID" value="NZ_NEVQ01000018.1"/>
</dbReference>
<feature type="transmembrane region" description="Helical" evidence="7">
    <location>
        <begin position="332"/>
        <end position="351"/>
    </location>
</feature>
<gene>
    <name evidence="9" type="ORF">CAL20_18570</name>
</gene>